<gene>
    <name evidence="1" type="ORF">FHX39_001295</name>
</gene>
<reference evidence="1 2" key="1">
    <citation type="submission" date="2020-08" db="EMBL/GenBank/DDBJ databases">
        <title>Sequencing the genomes of 1000 actinobacteria strains.</title>
        <authorList>
            <person name="Klenk H.-P."/>
        </authorList>
    </citation>
    <scope>NUCLEOTIDE SEQUENCE [LARGE SCALE GENOMIC DNA]</scope>
    <source>
        <strain evidence="1 2">DSM 11053</strain>
    </source>
</reference>
<evidence type="ECO:0000313" key="1">
    <source>
        <dbReference type="EMBL" id="MBB3326351.1"/>
    </source>
</evidence>
<dbReference type="Proteomes" id="UP000565572">
    <property type="component" value="Unassembled WGS sequence"/>
</dbReference>
<name>A0A7W5JUK7_9ACTN</name>
<sequence>MSDDRTWTWTPQVEAGQVVATLRKPPVWQVLHDMTAFLELSFQMPIVVRHPEGDGDFYTFLAVPRALGRTLIPSITRRPRKRSLHVGLAAMITGVPVLRAIPEVGEPYDDPSEDLLFILLEDIEAGHGTFLILERSSDGAGQTYAQAERRPDGSYTVEHREGDAEHHFGTAVVDMRAAHRLLTGWAFELGDWDAGTRWTQVTV</sequence>
<accession>A0A7W5JUK7</accession>
<evidence type="ECO:0000313" key="2">
    <source>
        <dbReference type="Proteomes" id="UP000565572"/>
    </source>
</evidence>
<proteinExistence type="predicted"/>
<dbReference type="EMBL" id="JACHZG010000001">
    <property type="protein sequence ID" value="MBB3326351.1"/>
    <property type="molecule type" value="Genomic_DNA"/>
</dbReference>
<organism evidence="1 2">
    <name type="scientific">Microlunatus antarcticus</name>
    <dbReference type="NCBI Taxonomy" id="53388"/>
    <lineage>
        <taxon>Bacteria</taxon>
        <taxon>Bacillati</taxon>
        <taxon>Actinomycetota</taxon>
        <taxon>Actinomycetes</taxon>
        <taxon>Propionibacteriales</taxon>
        <taxon>Propionibacteriaceae</taxon>
        <taxon>Microlunatus</taxon>
    </lineage>
</organism>
<dbReference type="RefSeq" id="WP_232530589.1">
    <property type="nucleotide sequence ID" value="NZ_JACHZG010000001.1"/>
</dbReference>
<protein>
    <submittedName>
        <fullName evidence="1">Uncharacterized protein</fullName>
    </submittedName>
</protein>
<comment type="caution">
    <text evidence="1">The sequence shown here is derived from an EMBL/GenBank/DDBJ whole genome shotgun (WGS) entry which is preliminary data.</text>
</comment>
<keyword evidence="2" id="KW-1185">Reference proteome</keyword>
<dbReference type="AlphaFoldDB" id="A0A7W5JUK7"/>